<keyword evidence="2" id="KW-1185">Reference proteome</keyword>
<evidence type="ECO:0000313" key="1">
    <source>
        <dbReference type="EMBL" id="WNY27874.1"/>
    </source>
</evidence>
<protein>
    <submittedName>
        <fullName evidence="1">Uncharacterized protein</fullName>
    </submittedName>
</protein>
<dbReference type="Proteomes" id="UP001302662">
    <property type="component" value="Chromosome"/>
</dbReference>
<dbReference type="GeneID" id="85196502"/>
<organism evidence="1 2">
    <name type="scientific">Methanimicrococcus stummii</name>
    <dbReference type="NCBI Taxonomy" id="3028294"/>
    <lineage>
        <taxon>Archaea</taxon>
        <taxon>Methanobacteriati</taxon>
        <taxon>Methanobacteriota</taxon>
        <taxon>Stenosarchaea group</taxon>
        <taxon>Methanomicrobia</taxon>
        <taxon>Methanosarcinales</taxon>
        <taxon>Methanosarcinaceae</taxon>
        <taxon>Methanimicrococcus</taxon>
    </lineage>
</organism>
<sequence length="129" mass="14744">MFKKCRLLNSSLRKMEYDYNLSVGSVDMQIRTGTNVKVPIGDLNKPCLLEYMIEIASEANFNLKCVSLFQFKVDGDNDYDVEDLRKYVAENGTPIAYKKMADIVKTTIGYSNSNPFNMPTYQEIMKGQN</sequence>
<gene>
    <name evidence="1" type="ORF">MmiEs2_00510</name>
</gene>
<evidence type="ECO:0000313" key="2">
    <source>
        <dbReference type="Proteomes" id="UP001302662"/>
    </source>
</evidence>
<dbReference type="KEGG" id="mees:MmiEs2_00510"/>
<dbReference type="AlphaFoldDB" id="A0AA96ZWK4"/>
<accession>A0AA96ZWK4</accession>
<name>A0AA96ZWK4_9EURY</name>
<dbReference type="RefSeq" id="WP_316559447.1">
    <property type="nucleotide sequence ID" value="NZ_CP131062.1"/>
</dbReference>
<reference evidence="1 2" key="1">
    <citation type="submission" date="2023-07" db="EMBL/GenBank/DDBJ databases">
        <title>Closed genome sequence of Methanimicrococcus sp. Es2.</title>
        <authorList>
            <person name="Protasov E."/>
            <person name="Platt K."/>
            <person name="Reeh H."/>
            <person name="Poehlein A."/>
            <person name="Daniel R."/>
            <person name="Brune A."/>
        </authorList>
    </citation>
    <scope>NUCLEOTIDE SEQUENCE [LARGE SCALE GENOMIC DNA]</scope>
    <source>
        <strain evidence="1 2">Es2</strain>
    </source>
</reference>
<proteinExistence type="predicted"/>
<dbReference type="EMBL" id="CP131062">
    <property type="protein sequence ID" value="WNY27874.1"/>
    <property type="molecule type" value="Genomic_DNA"/>
</dbReference>